<proteinExistence type="predicted"/>
<protein>
    <submittedName>
        <fullName evidence="2">Uncharacterized protein</fullName>
    </submittedName>
</protein>
<name>A0A1D2N377_ORCCI</name>
<keyword evidence="3" id="KW-1185">Reference proteome</keyword>
<evidence type="ECO:0000313" key="3">
    <source>
        <dbReference type="Proteomes" id="UP000094527"/>
    </source>
</evidence>
<dbReference type="AlphaFoldDB" id="A0A1D2N377"/>
<evidence type="ECO:0000256" key="1">
    <source>
        <dbReference type="SAM" id="MobiDB-lite"/>
    </source>
</evidence>
<gene>
    <name evidence="2" type="ORF">Ocin01_07003</name>
</gene>
<comment type="caution">
    <text evidence="2">The sequence shown here is derived from an EMBL/GenBank/DDBJ whole genome shotgun (WGS) entry which is preliminary data.</text>
</comment>
<feature type="compositionally biased region" description="Low complexity" evidence="1">
    <location>
        <begin position="83"/>
        <end position="97"/>
    </location>
</feature>
<dbReference type="Proteomes" id="UP000094527">
    <property type="component" value="Unassembled WGS sequence"/>
</dbReference>
<organism evidence="2 3">
    <name type="scientific">Orchesella cincta</name>
    <name type="common">Springtail</name>
    <name type="synonym">Podura cincta</name>
    <dbReference type="NCBI Taxonomy" id="48709"/>
    <lineage>
        <taxon>Eukaryota</taxon>
        <taxon>Metazoa</taxon>
        <taxon>Ecdysozoa</taxon>
        <taxon>Arthropoda</taxon>
        <taxon>Hexapoda</taxon>
        <taxon>Collembola</taxon>
        <taxon>Entomobryomorpha</taxon>
        <taxon>Entomobryoidea</taxon>
        <taxon>Orchesellidae</taxon>
        <taxon>Orchesellinae</taxon>
        <taxon>Orchesella</taxon>
    </lineage>
</organism>
<feature type="region of interest" description="Disordered" evidence="1">
    <location>
        <begin position="53"/>
        <end position="97"/>
    </location>
</feature>
<sequence length="141" mass="15596">MATNVGKSDNNETEEAMDVALPLKEEAVQEENNLDQDLNTSGRTFDGRFFTISSPMAKNTPEARTPQRIKDGMSARSNRSPATSLLRTPSRRLSTTSDSSLKRMSFCILGVRQSMGSFNKIGAVPISADEKNQETENEEMF</sequence>
<accession>A0A1D2N377</accession>
<evidence type="ECO:0000313" key="2">
    <source>
        <dbReference type="EMBL" id="ODM99681.1"/>
    </source>
</evidence>
<reference evidence="2 3" key="1">
    <citation type="journal article" date="2016" name="Genome Biol. Evol.">
        <title>Gene Family Evolution Reflects Adaptation to Soil Environmental Stressors in the Genome of the Collembolan Orchesella cincta.</title>
        <authorList>
            <person name="Faddeeva-Vakhrusheva A."/>
            <person name="Derks M.F."/>
            <person name="Anvar S.Y."/>
            <person name="Agamennone V."/>
            <person name="Suring W."/>
            <person name="Smit S."/>
            <person name="van Straalen N.M."/>
            <person name="Roelofs D."/>
        </authorList>
    </citation>
    <scope>NUCLEOTIDE SEQUENCE [LARGE SCALE GENOMIC DNA]</scope>
    <source>
        <tissue evidence="2">Mixed pool</tissue>
    </source>
</reference>
<dbReference type="EMBL" id="LJIJ01000263">
    <property type="protein sequence ID" value="ODM99681.1"/>
    <property type="molecule type" value="Genomic_DNA"/>
</dbReference>